<dbReference type="RefSeq" id="WP_309310182.1">
    <property type="nucleotide sequence ID" value="NZ_CP133592.1"/>
</dbReference>
<dbReference type="Proteomes" id="UP001182908">
    <property type="component" value="Chromosome"/>
</dbReference>
<name>A0AA51UIZ3_9EURY</name>
<evidence type="ECO:0000256" key="1">
    <source>
        <dbReference type="SAM" id="MobiDB-lite"/>
    </source>
</evidence>
<organism evidence="2 3">
    <name type="scientific">Methanolobus sediminis</name>
    <dbReference type="NCBI Taxonomy" id="3072978"/>
    <lineage>
        <taxon>Archaea</taxon>
        <taxon>Methanobacteriati</taxon>
        <taxon>Methanobacteriota</taxon>
        <taxon>Stenosarchaea group</taxon>
        <taxon>Methanomicrobia</taxon>
        <taxon>Methanosarcinales</taxon>
        <taxon>Methanosarcinaceae</taxon>
        <taxon>Methanolobus</taxon>
    </lineage>
</organism>
<feature type="region of interest" description="Disordered" evidence="1">
    <location>
        <begin position="108"/>
        <end position="193"/>
    </location>
</feature>
<dbReference type="EMBL" id="CP133592">
    <property type="protein sequence ID" value="WMW24369.1"/>
    <property type="molecule type" value="Genomic_DNA"/>
</dbReference>
<reference evidence="2 3" key="1">
    <citation type="submission" date="2023-08" db="EMBL/GenBank/DDBJ databases">
        <title>Methanolobus mangrovi sp. nov. and Methanolobus sediminis sp. nov, two novel methylotrophic methanogens isolated from mangrove sediments in China.</title>
        <authorList>
            <person name="Zhou J."/>
        </authorList>
    </citation>
    <scope>NUCLEOTIDE SEQUENCE [LARGE SCALE GENOMIC DNA]</scope>
    <source>
        <strain evidence="2 3">FTZ6</strain>
    </source>
</reference>
<keyword evidence="3" id="KW-1185">Reference proteome</keyword>
<evidence type="ECO:0000313" key="2">
    <source>
        <dbReference type="EMBL" id="WMW24369.1"/>
    </source>
</evidence>
<dbReference type="PROSITE" id="PS51257">
    <property type="entry name" value="PROKAR_LIPOPROTEIN"/>
    <property type="match status" value="1"/>
</dbReference>
<dbReference type="GeneID" id="84232997"/>
<proteinExistence type="predicted"/>
<dbReference type="AlphaFoldDB" id="A0AA51UIZ3"/>
<accession>A0AA51UIZ3</accession>
<dbReference type="KEGG" id="mseb:RE474_09730"/>
<protein>
    <submittedName>
        <fullName evidence="2">Uncharacterized protein</fullName>
    </submittedName>
</protein>
<evidence type="ECO:0000313" key="3">
    <source>
        <dbReference type="Proteomes" id="UP001182908"/>
    </source>
</evidence>
<feature type="compositionally biased region" description="Acidic residues" evidence="1">
    <location>
        <begin position="128"/>
        <end position="186"/>
    </location>
</feature>
<gene>
    <name evidence="2" type="ORF">RE474_09730</name>
</gene>
<feature type="compositionally biased region" description="Polar residues" evidence="1">
    <location>
        <begin position="108"/>
        <end position="119"/>
    </location>
</feature>
<sequence>MIYRNSFFMILLVAVLISGCAENNDITSAVEQLPQVQQFLEEHPDATITVTYWSEEEIAEIQDELSQEFGKTVTPKPMYKAVVSSGDIVSITWIDAETQTVLYSYTENTSSDLDSNSVEDSNKTETHDDVEDGDDYLENESEVEDDHLESENEDDYSESEDEEEYEYEHEEDYSESEDEKEYEVGNESDSNEK</sequence>